<evidence type="ECO:0000256" key="13">
    <source>
        <dbReference type="PROSITE-ProRule" id="PRU00703"/>
    </source>
</evidence>
<evidence type="ECO:0000256" key="14">
    <source>
        <dbReference type="RuleBase" id="RU361221"/>
    </source>
</evidence>
<evidence type="ECO:0000256" key="9">
    <source>
        <dbReference type="ARBA" id="ARBA00023122"/>
    </source>
</evidence>
<organism evidence="16 17">
    <name type="scientific">Cephalotus follicularis</name>
    <name type="common">Albany pitcher plant</name>
    <dbReference type="NCBI Taxonomy" id="3775"/>
    <lineage>
        <taxon>Eukaryota</taxon>
        <taxon>Viridiplantae</taxon>
        <taxon>Streptophyta</taxon>
        <taxon>Embryophyta</taxon>
        <taxon>Tracheophyta</taxon>
        <taxon>Spermatophyta</taxon>
        <taxon>Magnoliopsida</taxon>
        <taxon>eudicotyledons</taxon>
        <taxon>Gunneridae</taxon>
        <taxon>Pentapetalae</taxon>
        <taxon>rosids</taxon>
        <taxon>fabids</taxon>
        <taxon>Oxalidales</taxon>
        <taxon>Cephalotaceae</taxon>
        <taxon>Cephalotus</taxon>
    </lineage>
</organism>
<keyword evidence="6" id="KW-0851">Voltage-gated channel</keyword>
<evidence type="ECO:0000259" key="15">
    <source>
        <dbReference type="PROSITE" id="PS51371"/>
    </source>
</evidence>
<gene>
    <name evidence="16" type="ORF">CFOL_v3_06790</name>
</gene>
<dbReference type="STRING" id="3775.A0A1Q3B5L9"/>
<dbReference type="PRINTS" id="PR01120">
    <property type="entry name" value="CLCHANNELPLT"/>
</dbReference>
<feature type="transmembrane region" description="Helical" evidence="14">
    <location>
        <begin position="286"/>
        <end position="305"/>
    </location>
</feature>
<dbReference type="EMBL" id="BDDD01000302">
    <property type="protein sequence ID" value="GAV63270.1"/>
    <property type="molecule type" value="Genomic_DNA"/>
</dbReference>
<sequence length="776" mass="84921">MEENSREDNDIVIEGMMGYERKDSGMSVDEYGAMIKEPLLVKNRINTTSQIAIVGANVCPIESLDYEIIENELFKQDWRSRKKSEIFHYVVLKWTLALLIGLGTGLVGFFNNMAVENLAGFKLLLTNNLMLKDKYFQGFAAYAGCNLVLAIAAAALCAYIAPAAAGSGIPEVKAYLNGVDAHSILAPSTLFVKIFGSIFGVAAGFVVGKEGPMVHTGACIANLLGQGGSRKYHLTWRWLRYFKNDRDRRDLITCGAAAGVAAAFRAPVGGVLFALEEAASWWRSALLWRTFFTTAVVAVVLRGLIEFCRGGNCGLFGEGGLIMFDVNSAKTTYSTADLLAVIFLGVIGGILGSLYNYFVDKVLRAYSIVNERGPAFKVLLVITISLLTSCCSYGLPWLSKCIPCPAYLEERCPTIGRSGNYKNFQCPPNHYNDLASLFLNTNDDAIRNLLSSGNSKEFHLYTLLVFFVAIYFLGIITYGIAVPSGLFIPVILAGSSYGRLVGMLLGSLSDLDVGLFALLGAASFLGGTMRMTVSLCVILLELTNDLLMLPLVMLVLLISKTVADSFNHGVYDQIVKMKGLPYMEAHAEPYMRHLVASDVVSGPLITFSGVEKVGNIYHALKITRHNGFPVIDEPPFSEAPELCGLVLRSHLLVLLKAKRFTKQRVMTGSDTVRMFKAHDFAKAGSGKGVKFEDLDINEGEMEMFVDLHPITNTSPYTVVETMSLAKAAVLFREVGLRHLCVVPKTTGRPPIVGILTRHDFMPEHILGLYPHIKPHK</sequence>
<feature type="transmembrane region" description="Helical" evidence="14">
    <location>
        <begin position="378"/>
        <end position="398"/>
    </location>
</feature>
<dbReference type="InterPro" id="IPR001807">
    <property type="entry name" value="ClC"/>
</dbReference>
<dbReference type="Pfam" id="PF00654">
    <property type="entry name" value="Voltage_CLC"/>
    <property type="match status" value="1"/>
</dbReference>
<comment type="similarity">
    <text evidence="2 14">Belongs to the chloride channel (TC 2.A.49) family.</text>
</comment>
<dbReference type="PANTHER" id="PTHR11689:SF144">
    <property type="entry name" value="CHLORIDE CHANNEL PROTEIN"/>
    <property type="match status" value="1"/>
</dbReference>
<dbReference type="CDD" id="cd03685">
    <property type="entry name" value="ClC_6_like"/>
    <property type="match status" value="1"/>
</dbReference>
<proteinExistence type="inferred from homology"/>
<keyword evidence="12 14" id="KW-0868">Chloride</keyword>
<dbReference type="GO" id="GO:0005247">
    <property type="term" value="F:voltage-gated chloride channel activity"/>
    <property type="evidence" value="ECO:0007669"/>
    <property type="project" value="InterPro"/>
</dbReference>
<feature type="transmembrane region" description="Helical" evidence="14">
    <location>
        <begin position="458"/>
        <end position="480"/>
    </location>
</feature>
<evidence type="ECO:0000313" key="16">
    <source>
        <dbReference type="EMBL" id="GAV63270.1"/>
    </source>
</evidence>
<dbReference type="PROSITE" id="PS51371">
    <property type="entry name" value="CBS"/>
    <property type="match status" value="1"/>
</dbReference>
<keyword evidence="5" id="KW-0677">Repeat</keyword>
<comment type="subcellular location">
    <subcellularLocation>
        <location evidence="1 14">Membrane</location>
        <topology evidence="1 14">Multi-pass membrane protein</topology>
    </subcellularLocation>
</comment>
<feature type="transmembrane region" description="Helical" evidence="14">
    <location>
        <begin position="139"/>
        <end position="161"/>
    </location>
</feature>
<comment type="caution">
    <text evidence="16">The sequence shown here is derived from an EMBL/GenBank/DDBJ whole genome shotgun (WGS) entry which is preliminary data.</text>
</comment>
<name>A0A1Q3B5L9_CEPFO</name>
<dbReference type="Gene3D" id="1.10.3080.10">
    <property type="entry name" value="Clc chloride channel"/>
    <property type="match status" value="1"/>
</dbReference>
<evidence type="ECO:0000256" key="12">
    <source>
        <dbReference type="ARBA" id="ARBA00023214"/>
    </source>
</evidence>
<dbReference type="InterPro" id="IPR051280">
    <property type="entry name" value="Cl-channel/antiporter"/>
</dbReference>
<dbReference type="SUPFAM" id="SSF81340">
    <property type="entry name" value="Clc chloride channel"/>
    <property type="match status" value="1"/>
</dbReference>
<dbReference type="PRINTS" id="PR00762">
    <property type="entry name" value="CLCHANNEL"/>
</dbReference>
<evidence type="ECO:0000256" key="2">
    <source>
        <dbReference type="ARBA" id="ARBA00009476"/>
    </source>
</evidence>
<dbReference type="InterPro" id="IPR002251">
    <property type="entry name" value="Cl_channel_pln"/>
</dbReference>
<dbReference type="InParanoid" id="A0A1Q3B5L9"/>
<feature type="transmembrane region" description="Helical" evidence="14">
    <location>
        <begin position="251"/>
        <end position="274"/>
    </location>
</feature>
<comment type="caution">
    <text evidence="14">Lacks conserved residue(s) required for the propagation of feature annotation.</text>
</comment>
<dbReference type="CDD" id="cd04591">
    <property type="entry name" value="CBS_pair_voltage-gated_CLC_euk_bac"/>
    <property type="match status" value="1"/>
</dbReference>
<protein>
    <recommendedName>
        <fullName evidence="14">Chloride channel protein</fullName>
    </recommendedName>
</protein>
<evidence type="ECO:0000256" key="5">
    <source>
        <dbReference type="ARBA" id="ARBA00022737"/>
    </source>
</evidence>
<feature type="transmembrane region" description="Helical" evidence="14">
    <location>
        <begin position="546"/>
        <end position="563"/>
    </location>
</feature>
<keyword evidence="11" id="KW-0869">Chloride channel</keyword>
<dbReference type="Pfam" id="PF00571">
    <property type="entry name" value="CBS"/>
    <property type="match status" value="1"/>
</dbReference>
<evidence type="ECO:0000256" key="10">
    <source>
        <dbReference type="ARBA" id="ARBA00023136"/>
    </source>
</evidence>
<accession>A0A1Q3B5L9</accession>
<dbReference type="InterPro" id="IPR046342">
    <property type="entry name" value="CBS_dom_sf"/>
</dbReference>
<dbReference type="OrthoDB" id="428525at2759"/>
<feature type="transmembrane region" description="Helical" evidence="14">
    <location>
        <begin position="86"/>
        <end position="110"/>
    </location>
</feature>
<keyword evidence="3 14" id="KW-0813">Transport</keyword>
<dbReference type="AlphaFoldDB" id="A0A1Q3B5L9"/>
<dbReference type="PANTHER" id="PTHR11689">
    <property type="entry name" value="CHLORIDE CHANNEL PROTEIN CLC FAMILY MEMBER"/>
    <property type="match status" value="1"/>
</dbReference>
<keyword evidence="7 14" id="KW-1133">Transmembrane helix</keyword>
<reference evidence="17" key="1">
    <citation type="submission" date="2016-04" db="EMBL/GenBank/DDBJ databases">
        <title>Cephalotus genome sequencing.</title>
        <authorList>
            <person name="Fukushima K."/>
            <person name="Hasebe M."/>
            <person name="Fang X."/>
        </authorList>
    </citation>
    <scope>NUCLEOTIDE SEQUENCE [LARGE SCALE GENOMIC DNA]</scope>
    <source>
        <strain evidence="17">cv. St1</strain>
    </source>
</reference>
<keyword evidence="9 13" id="KW-0129">CBS domain</keyword>
<dbReference type="Proteomes" id="UP000187406">
    <property type="component" value="Unassembled WGS sequence"/>
</dbReference>
<evidence type="ECO:0000256" key="6">
    <source>
        <dbReference type="ARBA" id="ARBA00022882"/>
    </source>
</evidence>
<keyword evidence="8 14" id="KW-0406">Ion transport</keyword>
<dbReference type="Gene3D" id="3.10.580.10">
    <property type="entry name" value="CBS-domain"/>
    <property type="match status" value="1"/>
</dbReference>
<dbReference type="InterPro" id="IPR014743">
    <property type="entry name" value="Cl-channel_core"/>
</dbReference>
<dbReference type="FunCoup" id="A0A1Q3B5L9">
    <property type="interactions" value="2187"/>
</dbReference>
<keyword evidence="6" id="KW-0407">Ion channel</keyword>
<dbReference type="GO" id="GO:0009705">
    <property type="term" value="C:plant-type vacuole membrane"/>
    <property type="evidence" value="ECO:0007669"/>
    <property type="project" value="TreeGrafter"/>
</dbReference>
<feature type="transmembrane region" description="Helical" evidence="14">
    <location>
        <begin position="338"/>
        <end position="358"/>
    </location>
</feature>
<dbReference type="GO" id="GO:0034707">
    <property type="term" value="C:chloride channel complex"/>
    <property type="evidence" value="ECO:0007669"/>
    <property type="project" value="UniProtKB-KW"/>
</dbReference>
<keyword evidence="17" id="KW-1185">Reference proteome</keyword>
<evidence type="ECO:0000313" key="17">
    <source>
        <dbReference type="Proteomes" id="UP000187406"/>
    </source>
</evidence>
<evidence type="ECO:0000256" key="4">
    <source>
        <dbReference type="ARBA" id="ARBA00022692"/>
    </source>
</evidence>
<keyword evidence="10 14" id="KW-0472">Membrane</keyword>
<evidence type="ECO:0000256" key="3">
    <source>
        <dbReference type="ARBA" id="ARBA00022448"/>
    </source>
</evidence>
<evidence type="ECO:0000256" key="7">
    <source>
        <dbReference type="ARBA" id="ARBA00022989"/>
    </source>
</evidence>
<dbReference type="FunFam" id="1.10.3080.10:FF:000004">
    <property type="entry name" value="Chloride channel ClC3"/>
    <property type="match status" value="1"/>
</dbReference>
<evidence type="ECO:0000256" key="8">
    <source>
        <dbReference type="ARBA" id="ARBA00023065"/>
    </source>
</evidence>
<evidence type="ECO:0000256" key="11">
    <source>
        <dbReference type="ARBA" id="ARBA00023173"/>
    </source>
</evidence>
<keyword evidence="4 14" id="KW-0812">Transmembrane</keyword>
<dbReference type="InterPro" id="IPR000644">
    <property type="entry name" value="CBS_dom"/>
</dbReference>
<dbReference type="SUPFAM" id="SSF54631">
    <property type="entry name" value="CBS-domain pair"/>
    <property type="match status" value="1"/>
</dbReference>
<evidence type="ECO:0000256" key="1">
    <source>
        <dbReference type="ARBA" id="ARBA00004141"/>
    </source>
</evidence>
<feature type="domain" description="CBS" evidence="15">
    <location>
        <begin position="710"/>
        <end position="774"/>
    </location>
</feature>